<reference evidence="2 3" key="1">
    <citation type="submission" date="2020-04" db="EMBL/GenBank/DDBJ databases">
        <authorList>
            <person name="De Canck E."/>
        </authorList>
    </citation>
    <scope>NUCLEOTIDE SEQUENCE [LARGE SCALE GENOMIC DNA]</scope>
    <source>
        <strain evidence="2 3">LMG 22037</strain>
    </source>
</reference>
<dbReference type="SUPFAM" id="SSF102588">
    <property type="entry name" value="LmbE-like"/>
    <property type="match status" value="1"/>
</dbReference>
<dbReference type="InterPro" id="IPR003737">
    <property type="entry name" value="GlcNAc_PI_deacetylase-related"/>
</dbReference>
<feature type="signal peptide" evidence="1">
    <location>
        <begin position="1"/>
        <end position="37"/>
    </location>
</feature>
<dbReference type="Pfam" id="PF02585">
    <property type="entry name" value="PIG-L"/>
    <property type="match status" value="1"/>
</dbReference>
<proteinExistence type="predicted"/>
<keyword evidence="1" id="KW-0732">Signal</keyword>
<organism evidence="2 3">
    <name type="scientific">Paraburkholderia phenoliruptrix</name>
    <dbReference type="NCBI Taxonomy" id="252970"/>
    <lineage>
        <taxon>Bacteria</taxon>
        <taxon>Pseudomonadati</taxon>
        <taxon>Pseudomonadota</taxon>
        <taxon>Betaproteobacteria</taxon>
        <taxon>Burkholderiales</taxon>
        <taxon>Burkholderiaceae</taxon>
        <taxon>Paraburkholderia</taxon>
    </lineage>
</organism>
<feature type="chain" id="PRO_5026693631" evidence="1">
    <location>
        <begin position="38"/>
        <end position="801"/>
    </location>
</feature>
<dbReference type="InterPro" id="IPR035992">
    <property type="entry name" value="Ricin_B-like_lectins"/>
</dbReference>
<dbReference type="Gene3D" id="3.40.50.10320">
    <property type="entry name" value="LmbE-like"/>
    <property type="match status" value="1"/>
</dbReference>
<sequence length="801" mass="86858">MTARIHMRSTAASFVRGACTALIAAFFMAAFAAGARAANCSAGTLVTVVAHLDDDLLFVDPAISERLDAGWCITTVHLIGGANGANFSYVLTRERASRLAYARMAGVPDVWNESNVQIAGKLVHEMVLKAKPQIRLLELRLPGGGVRGGREPLGLLWEQHATLSTYPMNADGSARVKYDRDALSATLREILAKASQIYTLNPDTVPFIEHPDHIYAARITRHVAQTLGKSVPIVYHVTYPTGGWPGNLPAAEVQRKRDIVASYFSIDGSESSHVFGEFQWDGNWIARRYAFADRSDRRVPDFVARPIRLFNVATNRCVTASVSGQPPTLAACNGSPAQQWRWEPLTVYPGNTRNAALVSVATSQCIAERDGHLRPESCDQWDLAQRWTPWDFGLVYTPMRHCLGENGGKLTMRGCTALTTRYRWATTQRIQANDLRLATAMYGDVTGTGEPSAVYVQRQHDGPGFNVYTAALGEPKPPALWYAGTVPFDPRATAPSCSGVKLCFDSARFLLGDFDGDGKADLMIVTARKNGTAFWLLRSTGGHFDAPRLWLQTSPAFKPELTQQYVAADFTGAHRAGVLIAQKRADSGLDIWIASSNGTTDAAAAPVLVAEAKGLAQNATLLPFGNSGARASLAALETVQERVSLTVISNDNLRMTIGERRMLPANFMSGFVKIAVASLRGDDRDTLMLLTPRLDGTDADAQIDIAALNMADPAAEPVHVASLRGMSWSDVFPAYVRDKNGAALVLYRRVDATLGDFYFTGGAPALLRYPLTNGFALGTPQDLGELPGLFSETVRIDRLAP</sequence>
<dbReference type="SUPFAM" id="SSF50370">
    <property type="entry name" value="Ricin B-like lectins"/>
    <property type="match status" value="1"/>
</dbReference>
<evidence type="ECO:0000313" key="2">
    <source>
        <dbReference type="EMBL" id="CAB3707670.1"/>
    </source>
</evidence>
<dbReference type="AlphaFoldDB" id="A0A6J5BJ77"/>
<dbReference type="Proteomes" id="UP000494249">
    <property type="component" value="Unassembled WGS sequence"/>
</dbReference>
<dbReference type="PROSITE" id="PS50231">
    <property type="entry name" value="RICIN_B_LECTIN"/>
    <property type="match status" value="1"/>
</dbReference>
<dbReference type="Gene3D" id="2.80.10.50">
    <property type="match status" value="1"/>
</dbReference>
<protein>
    <submittedName>
        <fullName evidence="2">Uncharacterized protein</fullName>
    </submittedName>
</protein>
<name>A0A6J5BJ77_9BURK</name>
<gene>
    <name evidence="2" type="ORF">LMG22037_03871</name>
</gene>
<dbReference type="EMBL" id="CADIKB010000019">
    <property type="protein sequence ID" value="CAB3707670.1"/>
    <property type="molecule type" value="Genomic_DNA"/>
</dbReference>
<dbReference type="CDD" id="cd23415">
    <property type="entry name" value="beta-trefoil_Ricin_AH"/>
    <property type="match status" value="1"/>
</dbReference>
<evidence type="ECO:0000256" key="1">
    <source>
        <dbReference type="SAM" id="SignalP"/>
    </source>
</evidence>
<dbReference type="SUPFAM" id="SSF69318">
    <property type="entry name" value="Integrin alpha N-terminal domain"/>
    <property type="match status" value="1"/>
</dbReference>
<accession>A0A6J5BJ77</accession>
<evidence type="ECO:0000313" key="3">
    <source>
        <dbReference type="Proteomes" id="UP000494249"/>
    </source>
</evidence>
<dbReference type="InterPro" id="IPR024078">
    <property type="entry name" value="LmbE-like_dom_sf"/>
</dbReference>
<dbReference type="InterPro" id="IPR028994">
    <property type="entry name" value="Integrin_alpha_N"/>
</dbReference>